<dbReference type="SMART" id="SM00903">
    <property type="entry name" value="Flavin_Reduct"/>
    <property type="match status" value="1"/>
</dbReference>
<evidence type="ECO:0000313" key="5">
    <source>
        <dbReference type="Proteomes" id="UP000425178"/>
    </source>
</evidence>
<evidence type="ECO:0000313" key="4">
    <source>
        <dbReference type="EMBL" id="QGU03343.1"/>
    </source>
</evidence>
<dbReference type="InterPro" id="IPR012349">
    <property type="entry name" value="Split_barrel_FMN-bd"/>
</dbReference>
<keyword evidence="5" id="KW-1185">Reference proteome</keyword>
<dbReference type="GO" id="GO:0006208">
    <property type="term" value="P:pyrimidine nucleobase catabolic process"/>
    <property type="evidence" value="ECO:0007669"/>
    <property type="project" value="TreeGrafter"/>
</dbReference>
<dbReference type="InterPro" id="IPR050268">
    <property type="entry name" value="NADH-dep_flavin_reductase"/>
</dbReference>
<dbReference type="KEGG" id="ccoe:CETAM_00250"/>
<dbReference type="GO" id="GO:0010181">
    <property type="term" value="F:FMN binding"/>
    <property type="evidence" value="ECO:0007669"/>
    <property type="project" value="InterPro"/>
</dbReference>
<dbReference type="Gene3D" id="2.30.110.10">
    <property type="entry name" value="Electron Transport, Fmn-binding Protein, Chain A"/>
    <property type="match status" value="1"/>
</dbReference>
<dbReference type="GO" id="GO:0018592">
    <property type="term" value="F:4-nitrocatechol 4-monooxygenase activity"/>
    <property type="evidence" value="ECO:0007669"/>
    <property type="project" value="UniProtKB-EC"/>
</dbReference>
<dbReference type="GO" id="GO:0042602">
    <property type="term" value="F:riboflavin reductase (NADPH) activity"/>
    <property type="evidence" value="ECO:0007669"/>
    <property type="project" value="TreeGrafter"/>
</dbReference>
<dbReference type="EC" id="1.14.13.166" evidence="4"/>
<accession>A0A6B8VGR2</accession>
<gene>
    <name evidence="4" type="primary">npcB</name>
    <name evidence="4" type="ORF">CETAM_00250</name>
</gene>
<organism evidence="4 5">
    <name type="scientific">Corynebacterium comes</name>
    <dbReference type="NCBI Taxonomy" id="2675218"/>
    <lineage>
        <taxon>Bacteria</taxon>
        <taxon>Bacillati</taxon>
        <taxon>Actinomycetota</taxon>
        <taxon>Actinomycetes</taxon>
        <taxon>Mycobacteriales</taxon>
        <taxon>Corynebacteriaceae</taxon>
        <taxon>Corynebacterium</taxon>
    </lineage>
</organism>
<sequence length="181" mass="19165">MSTMTAIPTQTLPAEMSQDFRKAFGMHPAGVAIVTADPGTGPVGLTATSVSSVSADPPTIALNLSALSRSADKIRAADHVVVHLLGREQLDLAQLFATPGADRFGDTSLWDRLPSGEPYLLNSRVWMRGKIVGSIDINGSTLAAIELVETHVDTSADPAPLVYCSRTWHALSDMSSVHPTM</sequence>
<evidence type="ECO:0000259" key="3">
    <source>
        <dbReference type="SMART" id="SM00903"/>
    </source>
</evidence>
<name>A0A6B8VGR2_9CORY</name>
<evidence type="ECO:0000256" key="1">
    <source>
        <dbReference type="ARBA" id="ARBA00008898"/>
    </source>
</evidence>
<reference evidence="4 5" key="1">
    <citation type="journal article" date="2021" name="Int. J. Syst. Evol. Microbiol.">
        <title>Classification of three corynebacterial strains isolated from a small paddock in North Rhine-Westphalia: proposal of &lt;i&gt;Corynebacterium kalinowskii&lt;/i&gt; sp. nov., &lt;i&gt;Corynebacterium comes&lt;/i&gt; sp. nov. and &lt;i&gt;Corynebacterium occultum&lt;/i&gt; sp. nov.</title>
        <authorList>
            <person name="Schaffert L."/>
            <person name="Ruwe M."/>
            <person name="Milse J."/>
            <person name="Hanuschka K."/>
            <person name="Ortseifen V."/>
            <person name="Droste J."/>
            <person name="Brandt D."/>
            <person name="Schl L."/>
            <person name="Kutter Y."/>
            <person name="Vinke S."/>
            <person name="Vieh P."/>
            <person name="Jacob L."/>
            <person name="L N.C."/>
            <person name="Schulte-Berndt E."/>
            <person name="Hain C."/>
            <person name="Linder M."/>
            <person name="Schmidt P."/>
            <person name="Wollenschl L."/>
            <person name="Luttermann T."/>
            <person name="Thieme E."/>
            <person name="Hassa J."/>
            <person name="Haak M."/>
            <person name="Wittchen M."/>
            <person name="Mentz A."/>
            <person name="Persicke M."/>
            <person name="Busche T."/>
            <person name="R C."/>
        </authorList>
    </citation>
    <scope>NUCLEOTIDE SEQUENCE [LARGE SCALE GENOMIC DNA]</scope>
    <source>
        <strain evidence="4 5">2019</strain>
    </source>
</reference>
<proteinExistence type="inferred from homology"/>
<dbReference type="Pfam" id="PF01613">
    <property type="entry name" value="Flavin_Reduct"/>
    <property type="match status" value="1"/>
</dbReference>
<dbReference type="PANTHER" id="PTHR30466:SF1">
    <property type="entry name" value="FMN REDUCTASE (NADH) RUTF"/>
    <property type="match status" value="1"/>
</dbReference>
<protein>
    <submittedName>
        <fullName evidence="4">4-nitrophenol 4-monooxygenase/4-nitrocatechol 2-monooxygenase, reductase component</fullName>
        <ecNumber evidence="4">1.14.13.166</ecNumber>
    </submittedName>
</protein>
<evidence type="ECO:0000256" key="2">
    <source>
        <dbReference type="ARBA" id="ARBA00023002"/>
    </source>
</evidence>
<feature type="domain" description="Flavin reductase like" evidence="3">
    <location>
        <begin position="24"/>
        <end position="170"/>
    </location>
</feature>
<dbReference type="SUPFAM" id="SSF50475">
    <property type="entry name" value="FMN-binding split barrel"/>
    <property type="match status" value="1"/>
</dbReference>
<dbReference type="EMBL" id="CP046453">
    <property type="protein sequence ID" value="QGU03343.1"/>
    <property type="molecule type" value="Genomic_DNA"/>
</dbReference>
<dbReference type="InterPro" id="IPR002563">
    <property type="entry name" value="Flavin_Rdtase-like_dom"/>
</dbReference>
<comment type="similarity">
    <text evidence="1">Belongs to the non-flavoprotein flavin reductase family.</text>
</comment>
<keyword evidence="2 4" id="KW-0560">Oxidoreductase</keyword>
<dbReference type="PANTHER" id="PTHR30466">
    <property type="entry name" value="FLAVIN REDUCTASE"/>
    <property type="match status" value="1"/>
</dbReference>
<dbReference type="Proteomes" id="UP000425178">
    <property type="component" value="Chromosome"/>
</dbReference>
<dbReference type="AlphaFoldDB" id="A0A6B8VGR2"/>